<gene>
    <name evidence="3" type="primary">LOC104760085</name>
</gene>
<dbReference type="PANTHER" id="PTHR31900:SF25">
    <property type="entry name" value="FBD DOMAIN-CONTAINING PROTEIN"/>
    <property type="match status" value="1"/>
</dbReference>
<keyword evidence="2" id="KW-1185">Reference proteome</keyword>
<dbReference type="InterPro" id="IPR053781">
    <property type="entry name" value="F-box_AtFBL13-like"/>
</dbReference>
<evidence type="ECO:0000313" key="3">
    <source>
        <dbReference type="RefSeq" id="XP_010481236.2"/>
    </source>
</evidence>
<accession>A0ABM0X5X1</accession>
<reference evidence="3" key="2">
    <citation type="submission" date="2025-08" db="UniProtKB">
        <authorList>
            <consortium name="RefSeq"/>
        </authorList>
    </citation>
    <scope>IDENTIFICATION</scope>
    <source>
        <tissue evidence="3">Leaf</tissue>
    </source>
</reference>
<sequence>MEGGGVRSGDDRISLLPEDLMCNIVSFLRPKDAVRTSVLSSRWRNLWLKVSTLDLNVAHIRNYDACVSLIDMFHKYGSYLSTFKLTFDQDICGHNFSPLEPCLSRVLINQFSKLVCLRLSLVRLNGFESLEFPCLKIMNLSHVKFPSNDAATMLVPCSPVLEELVIRRALNTIAELDLRVCSKSLERLSLSLFYYADNKGGGTAAVIDAPRLKYLSLKASQHEIIRIINISPLATIGLDVLDFASTDDSCKFRERNSLYNLLTNVSSVGDMTISRETLMLIHHMRDFNPLPNFYDLSRLSVTMHSYEYQELLPFFLESCPNKETKLSRLLPCCLLSSFESVDIKSPITKKGTELKLVRYFLKNSATLKKLVLRLNQSYGEKQEFQQLLEYPRVN</sequence>
<feature type="domain" description="F-box" evidence="1">
    <location>
        <begin position="10"/>
        <end position="46"/>
    </location>
</feature>
<dbReference type="InterPro" id="IPR036047">
    <property type="entry name" value="F-box-like_dom_sf"/>
</dbReference>
<dbReference type="SUPFAM" id="SSF81383">
    <property type="entry name" value="F-box domain"/>
    <property type="match status" value="1"/>
</dbReference>
<dbReference type="InterPro" id="IPR055411">
    <property type="entry name" value="LRR_FXL15/At3g58940/PEG3-like"/>
</dbReference>
<organism evidence="2 3">
    <name type="scientific">Camelina sativa</name>
    <name type="common">False flax</name>
    <name type="synonym">Myagrum sativum</name>
    <dbReference type="NCBI Taxonomy" id="90675"/>
    <lineage>
        <taxon>Eukaryota</taxon>
        <taxon>Viridiplantae</taxon>
        <taxon>Streptophyta</taxon>
        <taxon>Embryophyta</taxon>
        <taxon>Tracheophyta</taxon>
        <taxon>Spermatophyta</taxon>
        <taxon>Magnoliopsida</taxon>
        <taxon>eudicotyledons</taxon>
        <taxon>Gunneridae</taxon>
        <taxon>Pentapetalae</taxon>
        <taxon>rosids</taxon>
        <taxon>malvids</taxon>
        <taxon>Brassicales</taxon>
        <taxon>Brassicaceae</taxon>
        <taxon>Camelineae</taxon>
        <taxon>Camelina</taxon>
    </lineage>
</organism>
<protein>
    <submittedName>
        <fullName evidence="3">F-box/FBD/LRR-repeat protein At5g18770-like</fullName>
    </submittedName>
</protein>
<dbReference type="GeneID" id="104760085"/>
<dbReference type="Gene3D" id="3.80.10.10">
    <property type="entry name" value="Ribonuclease Inhibitor"/>
    <property type="match status" value="1"/>
</dbReference>
<dbReference type="RefSeq" id="XP_010481236.2">
    <property type="nucleotide sequence ID" value="XM_010482934.2"/>
</dbReference>
<dbReference type="Pfam" id="PF24758">
    <property type="entry name" value="LRR_At5g56370"/>
    <property type="match status" value="1"/>
</dbReference>
<dbReference type="InterPro" id="IPR001810">
    <property type="entry name" value="F-box_dom"/>
</dbReference>
<dbReference type="SMART" id="SM00579">
    <property type="entry name" value="FBD"/>
    <property type="match status" value="1"/>
</dbReference>
<dbReference type="Pfam" id="PF08387">
    <property type="entry name" value="FBD"/>
    <property type="match status" value="1"/>
</dbReference>
<dbReference type="InterPro" id="IPR032675">
    <property type="entry name" value="LRR_dom_sf"/>
</dbReference>
<name>A0ABM0X5X1_CAMSA</name>
<dbReference type="Proteomes" id="UP000694864">
    <property type="component" value="Chromosome 17"/>
</dbReference>
<dbReference type="CDD" id="cd22160">
    <property type="entry name" value="F-box_AtFBL13-like"/>
    <property type="match status" value="1"/>
</dbReference>
<dbReference type="PROSITE" id="PS50181">
    <property type="entry name" value="FBOX"/>
    <property type="match status" value="1"/>
</dbReference>
<dbReference type="PANTHER" id="PTHR31900">
    <property type="entry name" value="F-BOX/RNI SUPERFAMILY PROTEIN-RELATED"/>
    <property type="match status" value="1"/>
</dbReference>
<evidence type="ECO:0000259" key="1">
    <source>
        <dbReference type="PROSITE" id="PS50181"/>
    </source>
</evidence>
<proteinExistence type="predicted"/>
<reference evidence="2" key="1">
    <citation type="journal article" date="2014" name="Nat. Commun.">
        <title>The emerging biofuel crop Camelina sativa retains a highly undifferentiated hexaploid genome structure.</title>
        <authorList>
            <person name="Kagale S."/>
            <person name="Koh C."/>
            <person name="Nixon J."/>
            <person name="Bollina V."/>
            <person name="Clarke W.E."/>
            <person name="Tuteja R."/>
            <person name="Spillane C."/>
            <person name="Robinson S.J."/>
            <person name="Links M.G."/>
            <person name="Clarke C."/>
            <person name="Higgins E.E."/>
            <person name="Huebert T."/>
            <person name="Sharpe A.G."/>
            <person name="Parkin I.A."/>
        </authorList>
    </citation>
    <scope>NUCLEOTIDE SEQUENCE [LARGE SCALE GENOMIC DNA]</scope>
    <source>
        <strain evidence="2">cv. DH55</strain>
    </source>
</reference>
<dbReference type="SMART" id="SM00256">
    <property type="entry name" value="FBOX"/>
    <property type="match status" value="1"/>
</dbReference>
<dbReference type="InterPro" id="IPR050232">
    <property type="entry name" value="FBL13/AtMIF1-like"/>
</dbReference>
<evidence type="ECO:0000313" key="2">
    <source>
        <dbReference type="Proteomes" id="UP000694864"/>
    </source>
</evidence>
<dbReference type="InterPro" id="IPR006566">
    <property type="entry name" value="FBD"/>
</dbReference>
<dbReference type="Pfam" id="PF00646">
    <property type="entry name" value="F-box"/>
    <property type="match status" value="1"/>
</dbReference>